<dbReference type="Proteomes" id="UP000002609">
    <property type="component" value="Segment"/>
</dbReference>
<proteinExistence type="predicted"/>
<protein>
    <submittedName>
        <fullName evidence="1">Uncharacterized protein</fullName>
    </submittedName>
</protein>
<name>Q6Q0J7_9VIRU</name>
<dbReference type="EMBL" id="AY569307">
    <property type="protein sequence ID" value="AAS89094.1"/>
    <property type="molecule type" value="Genomic_DNA"/>
</dbReference>
<dbReference type="RefSeq" id="YP_025015.1">
    <property type="nucleotide sequence ID" value="NC_005892.1"/>
</dbReference>
<keyword evidence="2" id="KW-1185">Reference proteome</keyword>
<reference evidence="1 2" key="1">
    <citation type="journal article" date="2004" name="Proc. Natl. Acad. Sci. U.S.A.">
        <title>The structure of a thermophilic archaeal virus shows a double-stranded DNA viral capsid type that spans all domains of life.</title>
        <authorList>
            <person name="Rice G."/>
            <person name="Tang L."/>
            <person name="Stedman K."/>
            <person name="Roberto F."/>
            <person name="Spuhler J."/>
            <person name="Gillitzer E."/>
            <person name="Johnson J.E."/>
            <person name="Douglas T."/>
            <person name="Young M."/>
        </authorList>
    </citation>
    <scope>NUCLEOTIDE SEQUENCE</scope>
</reference>
<dbReference type="GeneID" id="2845994"/>
<evidence type="ECO:0000313" key="1">
    <source>
        <dbReference type="EMBL" id="AAS89094.1"/>
    </source>
</evidence>
<organism evidence="1 2">
    <name type="scientific">Sulfolobus turreted icosahedral virus 1</name>
    <dbReference type="NCBI Taxonomy" id="269145"/>
    <lineage>
        <taxon>Viruses</taxon>
        <taxon>Varidnaviria</taxon>
        <taxon>Abadenavirae</taxon>
        <taxon>Produgelaviricota</taxon>
        <taxon>Belvinaviricetes</taxon>
        <taxon>Belfryvirales</taxon>
        <taxon>Turriviridae</taxon>
        <taxon>Alphaturrivirus</taxon>
        <taxon>Alphaturrivirus yellowstonense</taxon>
    </lineage>
</organism>
<evidence type="ECO:0000313" key="2">
    <source>
        <dbReference type="Proteomes" id="UP000002609"/>
    </source>
</evidence>
<gene>
    <name evidence="1" type="ORF">C121</name>
</gene>
<sequence length="121" mass="14287">MNDNTYILSNTESKIEGKNMKAKEAREKYLPKLYSIQRNLGEALTEEQRKVEQGGRKSIDAYYYTVRIRAILNEVTEVIEALKQYDDDFDVYEDEIEMKLRVIREEIAELPLAILYEQDND</sequence>
<dbReference type="KEGG" id="vg:2845994"/>
<accession>Q6Q0J7</accession>
<dbReference type="OrthoDB" id="38584at10239"/>